<dbReference type="EMBL" id="VSSQ01140330">
    <property type="protein sequence ID" value="MPN62394.1"/>
    <property type="molecule type" value="Genomic_DNA"/>
</dbReference>
<feature type="domain" description="Flagellar hook-length control protein-like C-terminal" evidence="2">
    <location>
        <begin position="1"/>
        <end position="66"/>
    </location>
</feature>
<comment type="caution">
    <text evidence="3">The sequence shown here is derived from an EMBL/GenBank/DDBJ whole genome shotgun (WGS) entry which is preliminary data.</text>
</comment>
<reference evidence="3" key="1">
    <citation type="submission" date="2019-08" db="EMBL/GenBank/DDBJ databases">
        <authorList>
            <person name="Kucharzyk K."/>
            <person name="Murdoch R.W."/>
            <person name="Higgins S."/>
            <person name="Loffler F."/>
        </authorList>
    </citation>
    <scope>NUCLEOTIDE SEQUENCE</scope>
</reference>
<gene>
    <name evidence="3" type="ORF">SDC9_210141</name>
</gene>
<dbReference type="AlphaFoldDB" id="A0A645JQ56"/>
<evidence type="ECO:0000256" key="1">
    <source>
        <dbReference type="SAM" id="MobiDB-lite"/>
    </source>
</evidence>
<proteinExistence type="predicted"/>
<accession>A0A645JQ56</accession>
<evidence type="ECO:0000313" key="3">
    <source>
        <dbReference type="EMBL" id="MPN62394.1"/>
    </source>
</evidence>
<dbReference type="CDD" id="cd17470">
    <property type="entry name" value="T3SS_Flik_C"/>
    <property type="match status" value="1"/>
</dbReference>
<dbReference type="InterPro" id="IPR038610">
    <property type="entry name" value="FliK-like_C_sf"/>
</dbReference>
<dbReference type="Gene3D" id="3.30.750.140">
    <property type="match status" value="1"/>
</dbReference>
<dbReference type="InterPro" id="IPR021136">
    <property type="entry name" value="Flagellar_hook_control-like_C"/>
</dbReference>
<evidence type="ECO:0000259" key="2">
    <source>
        <dbReference type="Pfam" id="PF02120"/>
    </source>
</evidence>
<dbReference type="Pfam" id="PF02120">
    <property type="entry name" value="Flg_hook"/>
    <property type="match status" value="1"/>
</dbReference>
<name>A0A645JQ56_9ZZZZ</name>
<organism evidence="3">
    <name type="scientific">bioreactor metagenome</name>
    <dbReference type="NCBI Taxonomy" id="1076179"/>
    <lineage>
        <taxon>unclassified sequences</taxon>
        <taxon>metagenomes</taxon>
        <taxon>ecological metagenomes</taxon>
    </lineage>
</organism>
<protein>
    <recommendedName>
        <fullName evidence="2">Flagellar hook-length control protein-like C-terminal domain-containing protein</fullName>
    </recommendedName>
</protein>
<feature type="region of interest" description="Disordered" evidence="1">
    <location>
        <begin position="80"/>
        <end position="103"/>
    </location>
</feature>
<sequence>MKLYPEGLGEISVTMVCKNSKLTLHIQTDNTAAQKLIEDRAGELKTALLTKNFEVTDLRVGAGQNAADNMRGGFSFFRQDSQNGAYDQNDGRPTYGHFENRPRTEETPLFKTWEDLYTPGRLNYRA</sequence>